<evidence type="ECO:0000256" key="1">
    <source>
        <dbReference type="SAM" id="Phobius"/>
    </source>
</evidence>
<sequence precursor="true">MDTNPYTSPPVRPKSRKASVWMVLGGMSLTVCVGAALMLFSVATGVVSLGLMSIGMLLLFGFTPRDLFFGGPQLANERELRDRLARELGRPTEEEEENMTPEERAARAAKKADFDAAAAQFLMGGPLRSTNTPGEPPRAAAN</sequence>
<reference evidence="2 3" key="1">
    <citation type="journal article" date="2009" name="Stand. Genomic Sci.">
        <title>Complete genome sequence of Pirellula staleyi type strain (ATCC 27377).</title>
        <authorList>
            <person name="Clum A."/>
            <person name="Tindall B.J."/>
            <person name="Sikorski J."/>
            <person name="Ivanova N."/>
            <person name="Mavrommatis K."/>
            <person name="Lucas S."/>
            <person name="Glavina del Rio T."/>
            <person name="Nolan M."/>
            <person name="Chen F."/>
            <person name="Tice H."/>
            <person name="Pitluck S."/>
            <person name="Cheng J.F."/>
            <person name="Chertkov O."/>
            <person name="Brettin T."/>
            <person name="Han C."/>
            <person name="Detter J.C."/>
            <person name="Kuske C."/>
            <person name="Bruce D."/>
            <person name="Goodwin L."/>
            <person name="Ovchinikova G."/>
            <person name="Pati A."/>
            <person name="Mikhailova N."/>
            <person name="Chen A."/>
            <person name="Palaniappan K."/>
            <person name="Land M."/>
            <person name="Hauser L."/>
            <person name="Chang Y.J."/>
            <person name="Jeffries C.D."/>
            <person name="Chain P."/>
            <person name="Rohde M."/>
            <person name="Goker M."/>
            <person name="Bristow J."/>
            <person name="Eisen J.A."/>
            <person name="Markowitz V."/>
            <person name="Hugenholtz P."/>
            <person name="Kyrpides N.C."/>
            <person name="Klenk H.P."/>
            <person name="Lapidus A."/>
        </authorList>
    </citation>
    <scope>NUCLEOTIDE SEQUENCE [LARGE SCALE GENOMIC DNA]</scope>
    <source>
        <strain evidence="3">ATCC 27377 / DSM 6068 / ICPB 4128</strain>
    </source>
</reference>
<dbReference type="STRING" id="530564.Psta_0811"/>
<protein>
    <submittedName>
        <fullName evidence="2">Uncharacterized protein</fullName>
    </submittedName>
</protein>
<gene>
    <name evidence="2" type="ordered locus">Psta_0811</name>
</gene>
<keyword evidence="3" id="KW-1185">Reference proteome</keyword>
<evidence type="ECO:0000313" key="2">
    <source>
        <dbReference type="EMBL" id="ADB15496.1"/>
    </source>
</evidence>
<keyword evidence="1" id="KW-0472">Membrane</keyword>
<dbReference type="KEGG" id="psl:Psta_0811"/>
<name>D2R6B8_PIRSD</name>
<dbReference type="AlphaFoldDB" id="D2R6B8"/>
<proteinExistence type="predicted"/>
<keyword evidence="1" id="KW-1133">Transmembrane helix</keyword>
<evidence type="ECO:0000313" key="3">
    <source>
        <dbReference type="Proteomes" id="UP000001887"/>
    </source>
</evidence>
<dbReference type="EMBL" id="CP001848">
    <property type="protein sequence ID" value="ADB15496.1"/>
    <property type="molecule type" value="Genomic_DNA"/>
</dbReference>
<accession>D2R6B8</accession>
<keyword evidence="1" id="KW-0812">Transmembrane</keyword>
<feature type="transmembrane region" description="Helical" evidence="1">
    <location>
        <begin position="46"/>
        <end position="63"/>
    </location>
</feature>
<organism evidence="2 3">
    <name type="scientific">Pirellula staleyi (strain ATCC 27377 / DSM 6068 / ICPB 4128)</name>
    <name type="common">Pirella staleyi</name>
    <dbReference type="NCBI Taxonomy" id="530564"/>
    <lineage>
        <taxon>Bacteria</taxon>
        <taxon>Pseudomonadati</taxon>
        <taxon>Planctomycetota</taxon>
        <taxon>Planctomycetia</taxon>
        <taxon>Pirellulales</taxon>
        <taxon>Pirellulaceae</taxon>
        <taxon>Pirellula</taxon>
    </lineage>
</organism>
<feature type="transmembrane region" description="Helical" evidence="1">
    <location>
        <begin position="20"/>
        <end position="40"/>
    </location>
</feature>
<dbReference type="Proteomes" id="UP000001887">
    <property type="component" value="Chromosome"/>
</dbReference>
<dbReference type="HOGENOM" id="CLU_1814025_0_0_0"/>